<dbReference type="InterPro" id="IPR050465">
    <property type="entry name" value="UPF0194_transport"/>
</dbReference>
<keyword evidence="3" id="KW-1133">Transmembrane helix</keyword>
<dbReference type="InterPro" id="IPR059052">
    <property type="entry name" value="HH_YbhG-like"/>
</dbReference>
<keyword evidence="3" id="KW-0812">Transmembrane</keyword>
<dbReference type="Gene3D" id="2.40.30.170">
    <property type="match status" value="1"/>
</dbReference>
<evidence type="ECO:0000313" key="5">
    <source>
        <dbReference type="EMBL" id="KIL40975.1"/>
    </source>
</evidence>
<dbReference type="PANTHER" id="PTHR32347:SF29">
    <property type="entry name" value="UPF0194 MEMBRANE PROTEIN YBHG"/>
    <property type="match status" value="1"/>
</dbReference>
<evidence type="ECO:0000313" key="6">
    <source>
        <dbReference type="Proteomes" id="UP000031967"/>
    </source>
</evidence>
<dbReference type="Pfam" id="PF25881">
    <property type="entry name" value="HH_YBHG"/>
    <property type="match status" value="1"/>
</dbReference>
<protein>
    <submittedName>
        <fullName evidence="5">MFP transporter</fullName>
    </submittedName>
</protein>
<comment type="caution">
    <text evidence="5">The sequence shown here is derived from an EMBL/GenBank/DDBJ whole genome shotgun (WGS) entry which is preliminary data.</text>
</comment>
<dbReference type="EMBL" id="JXAK01000014">
    <property type="protein sequence ID" value="KIL40975.1"/>
    <property type="molecule type" value="Genomic_DNA"/>
</dbReference>
<dbReference type="Gene3D" id="1.10.287.470">
    <property type="entry name" value="Helix hairpin bin"/>
    <property type="match status" value="2"/>
</dbReference>
<keyword evidence="6" id="KW-1185">Reference proteome</keyword>
<keyword evidence="2" id="KW-0175">Coiled coil</keyword>
<reference evidence="5 6" key="1">
    <citation type="submission" date="2014-12" db="EMBL/GenBank/DDBJ databases">
        <title>Draft genome sequence of Paenibacillus kamchatkensis strain B-2647.</title>
        <authorList>
            <person name="Karlyshev A.V."/>
            <person name="Kudryashova E.B."/>
        </authorList>
    </citation>
    <scope>NUCLEOTIDE SEQUENCE [LARGE SCALE GENOMIC DNA]</scope>
    <source>
        <strain evidence="5 6">VKM B-2647</strain>
    </source>
</reference>
<sequence length="424" mass="44258">MRYIRPVVYCVMAALIGGSIYLLSARPAASSTGETGQARPTAYIESDTASASFKVGGRITELLVKEGDAVKKGQVLARLQSAEIEAKVAQAKAAVALAQGKVSEAKGAAATAEAKKAQGAAGVKATADASEQQIAQAKAAVDAAQAKVDALHSGARPEEKKQAEVQLNAAKEVFALADQNLKRMTAMLEQGLVSEADVDKVKISYQEAKTKYDLAQQQYDMVQQGPREEEVRGAESLLEQAKAAYELAVAGREQVQVRQGDVAAAQASLQQALGAVQSAQSGEQQAKAAQQEAETYLSYTELLAPSDGIVLSQSAQAGEMVGTGFPVFTLQKEDAHWAKFYMPEGAAAGLKPGDKVSLTLAATKEKVTGTVSAVAAAPDFAVKKATQSSGETDVRSFAVKVDLPALPPSALVGMTLQWEGKTEG</sequence>
<evidence type="ECO:0000259" key="4">
    <source>
        <dbReference type="Pfam" id="PF25881"/>
    </source>
</evidence>
<name>A0ABR5AKC2_9BACL</name>
<proteinExistence type="predicted"/>
<dbReference type="Gene3D" id="2.40.50.100">
    <property type="match status" value="2"/>
</dbReference>
<organism evidence="5 6">
    <name type="scientific">Gordoniibacillus kamchatkensis</name>
    <dbReference type="NCBI Taxonomy" id="1590651"/>
    <lineage>
        <taxon>Bacteria</taxon>
        <taxon>Bacillati</taxon>
        <taxon>Bacillota</taxon>
        <taxon>Bacilli</taxon>
        <taxon>Bacillales</taxon>
        <taxon>Paenibacillaceae</taxon>
        <taxon>Gordoniibacillus</taxon>
    </lineage>
</organism>
<evidence type="ECO:0000256" key="2">
    <source>
        <dbReference type="ARBA" id="ARBA00023054"/>
    </source>
</evidence>
<feature type="domain" description="YbhG-like alpha-helical hairpin" evidence="4">
    <location>
        <begin position="131"/>
        <end position="245"/>
    </location>
</feature>
<evidence type="ECO:0000256" key="3">
    <source>
        <dbReference type="SAM" id="Phobius"/>
    </source>
</evidence>
<dbReference type="SUPFAM" id="SSF56954">
    <property type="entry name" value="Outer membrane efflux proteins (OEP)"/>
    <property type="match status" value="1"/>
</dbReference>
<evidence type="ECO:0000256" key="1">
    <source>
        <dbReference type="ARBA" id="ARBA00004196"/>
    </source>
</evidence>
<dbReference type="Proteomes" id="UP000031967">
    <property type="component" value="Unassembled WGS sequence"/>
</dbReference>
<feature type="transmembrane region" description="Helical" evidence="3">
    <location>
        <begin position="7"/>
        <end position="24"/>
    </location>
</feature>
<keyword evidence="3" id="KW-0472">Membrane</keyword>
<comment type="subcellular location">
    <subcellularLocation>
        <location evidence="1">Cell envelope</location>
    </subcellularLocation>
</comment>
<dbReference type="SUPFAM" id="SSF111369">
    <property type="entry name" value="HlyD-like secretion proteins"/>
    <property type="match status" value="2"/>
</dbReference>
<dbReference type="PANTHER" id="PTHR32347">
    <property type="entry name" value="EFFLUX SYSTEM COMPONENT YKNX-RELATED"/>
    <property type="match status" value="1"/>
</dbReference>
<gene>
    <name evidence="5" type="ORF">SD70_10155</name>
</gene>
<dbReference type="RefSeq" id="WP_041047447.1">
    <property type="nucleotide sequence ID" value="NZ_JXAK01000014.1"/>
</dbReference>
<accession>A0ABR5AKC2</accession>